<dbReference type="AlphaFoldDB" id="A0A939J7U4"/>
<comment type="subcellular location">
    <subcellularLocation>
        <location evidence="1 7">Cell membrane</location>
        <topology evidence="1 7">Multi-pass membrane protein</topology>
    </subcellularLocation>
</comment>
<feature type="transmembrane region" description="Helical" evidence="7">
    <location>
        <begin position="155"/>
        <end position="177"/>
    </location>
</feature>
<evidence type="ECO:0000256" key="3">
    <source>
        <dbReference type="ARBA" id="ARBA00022475"/>
    </source>
</evidence>
<evidence type="ECO:0000313" key="9">
    <source>
        <dbReference type="EMBL" id="MBO0357084.1"/>
    </source>
</evidence>
<keyword evidence="4 7" id="KW-0812">Transmembrane</keyword>
<feature type="transmembrane region" description="Helical" evidence="7">
    <location>
        <begin position="28"/>
        <end position="49"/>
    </location>
</feature>
<feature type="transmembrane region" description="Helical" evidence="7">
    <location>
        <begin position="189"/>
        <end position="207"/>
    </location>
</feature>
<name>A0A939J7U4_9BACT</name>
<feature type="transmembrane region" description="Helical" evidence="7">
    <location>
        <begin position="69"/>
        <end position="92"/>
    </location>
</feature>
<evidence type="ECO:0000256" key="7">
    <source>
        <dbReference type="RuleBase" id="RU367016"/>
    </source>
</evidence>
<protein>
    <submittedName>
        <fullName evidence="9">DedA family protein</fullName>
    </submittedName>
</protein>
<evidence type="ECO:0000313" key="10">
    <source>
        <dbReference type="Proteomes" id="UP000664144"/>
    </source>
</evidence>
<sequence length="218" mass="24330">MEILKHFVDFILHLDKHLGAIILDYGSWTYAILFLIIFVETGVVVLPFLPGDSLLFAAGSLAALPGSPLNVWLMIGLLILAAVLGDTLNYHIGDYLGPRVFRENSRFLKRQHLERTQQFYEKHGAKTIILARFIPIIRTFAPFVAGVGTMSYSKFLSYNVVGAVLWVSLLTLAGYFFGQIPVVQKNFSLVVLVIIGLSVLPVIFEFFKSRRASSRPVA</sequence>
<dbReference type="PANTHER" id="PTHR30353">
    <property type="entry name" value="INNER MEMBRANE PROTEIN DEDA-RELATED"/>
    <property type="match status" value="1"/>
</dbReference>
<dbReference type="RefSeq" id="WP_206981447.1">
    <property type="nucleotide sequence ID" value="NZ_JAFLQZ010000002.1"/>
</dbReference>
<dbReference type="NCBIfam" id="NF008102">
    <property type="entry name" value="PRK10847.1"/>
    <property type="match status" value="1"/>
</dbReference>
<dbReference type="InterPro" id="IPR032818">
    <property type="entry name" value="DedA-like"/>
</dbReference>
<dbReference type="PANTHER" id="PTHR30353:SF0">
    <property type="entry name" value="TRANSMEMBRANE PROTEIN"/>
    <property type="match status" value="1"/>
</dbReference>
<organism evidence="9 10">
    <name type="scientific">Hymenobacter telluris</name>
    <dbReference type="NCBI Taxonomy" id="2816474"/>
    <lineage>
        <taxon>Bacteria</taxon>
        <taxon>Pseudomonadati</taxon>
        <taxon>Bacteroidota</taxon>
        <taxon>Cytophagia</taxon>
        <taxon>Cytophagales</taxon>
        <taxon>Hymenobacteraceae</taxon>
        <taxon>Hymenobacter</taxon>
    </lineage>
</organism>
<dbReference type="InterPro" id="IPR032816">
    <property type="entry name" value="VTT_dom"/>
</dbReference>
<comment type="similarity">
    <text evidence="2 7">Belongs to the DedA family.</text>
</comment>
<evidence type="ECO:0000256" key="6">
    <source>
        <dbReference type="ARBA" id="ARBA00023136"/>
    </source>
</evidence>
<reference evidence="9" key="1">
    <citation type="submission" date="2021-03" db="EMBL/GenBank/DDBJ databases">
        <authorList>
            <person name="Kim M.K."/>
        </authorList>
    </citation>
    <scope>NUCLEOTIDE SEQUENCE</scope>
    <source>
        <strain evidence="9">BT186</strain>
    </source>
</reference>
<proteinExistence type="inferred from homology"/>
<dbReference type="Pfam" id="PF09335">
    <property type="entry name" value="VTT_dom"/>
    <property type="match status" value="1"/>
</dbReference>
<keyword evidence="6 7" id="KW-0472">Membrane</keyword>
<dbReference type="EMBL" id="JAFLQZ010000002">
    <property type="protein sequence ID" value="MBO0357084.1"/>
    <property type="molecule type" value="Genomic_DNA"/>
</dbReference>
<dbReference type="GO" id="GO:0005886">
    <property type="term" value="C:plasma membrane"/>
    <property type="evidence" value="ECO:0007669"/>
    <property type="project" value="UniProtKB-SubCell"/>
</dbReference>
<evidence type="ECO:0000256" key="1">
    <source>
        <dbReference type="ARBA" id="ARBA00004651"/>
    </source>
</evidence>
<dbReference type="InterPro" id="IPR058127">
    <property type="entry name" value="DedA"/>
</dbReference>
<evidence type="ECO:0000256" key="5">
    <source>
        <dbReference type="ARBA" id="ARBA00022989"/>
    </source>
</evidence>
<gene>
    <name evidence="9" type="ORF">J0X19_03925</name>
</gene>
<keyword evidence="5 7" id="KW-1133">Transmembrane helix</keyword>
<comment type="caution">
    <text evidence="9">The sequence shown here is derived from an EMBL/GenBank/DDBJ whole genome shotgun (WGS) entry which is preliminary data.</text>
</comment>
<accession>A0A939J7U4</accession>
<dbReference type="Proteomes" id="UP000664144">
    <property type="component" value="Unassembled WGS sequence"/>
</dbReference>
<keyword evidence="3 7" id="KW-1003">Cell membrane</keyword>
<evidence type="ECO:0000256" key="2">
    <source>
        <dbReference type="ARBA" id="ARBA00010792"/>
    </source>
</evidence>
<keyword evidence="10" id="KW-1185">Reference proteome</keyword>
<evidence type="ECO:0000256" key="4">
    <source>
        <dbReference type="ARBA" id="ARBA00022692"/>
    </source>
</evidence>
<evidence type="ECO:0000259" key="8">
    <source>
        <dbReference type="Pfam" id="PF09335"/>
    </source>
</evidence>
<feature type="domain" description="VTT" evidence="8">
    <location>
        <begin position="49"/>
        <end position="175"/>
    </location>
</feature>